<proteinExistence type="predicted"/>
<evidence type="ECO:0000313" key="2">
    <source>
        <dbReference type="EMBL" id="ORX36892.1"/>
    </source>
</evidence>
<keyword evidence="3" id="KW-1185">Reference proteome</keyword>
<dbReference type="InterPro" id="IPR046522">
    <property type="entry name" value="DUF6699"/>
</dbReference>
<feature type="domain" description="DUF6699" evidence="1">
    <location>
        <begin position="68"/>
        <end position="174"/>
    </location>
</feature>
<comment type="caution">
    <text evidence="2">The sequence shown here is derived from an EMBL/GenBank/DDBJ whole genome shotgun (WGS) entry which is preliminary data.</text>
</comment>
<reference evidence="2 3" key="1">
    <citation type="submission" date="2017-03" db="EMBL/GenBank/DDBJ databases">
        <title>Widespread Adenine N6-methylation of Active Genes in Fungi.</title>
        <authorList>
            <consortium name="DOE Joint Genome Institute"/>
            <person name="Mondo S.J."/>
            <person name="Dannebaum R.O."/>
            <person name="Kuo R.C."/>
            <person name="Louie K.B."/>
            <person name="Bewick A.J."/>
            <person name="Labutti K."/>
            <person name="Haridas S."/>
            <person name="Kuo A."/>
            <person name="Salamov A."/>
            <person name="Ahrendt S.R."/>
            <person name="Lau R."/>
            <person name="Bowen B.P."/>
            <person name="Lipzen A."/>
            <person name="Sullivan W."/>
            <person name="Andreopoulos W.B."/>
            <person name="Clum A."/>
            <person name="Lindquist E."/>
            <person name="Daum C."/>
            <person name="Northen T.R."/>
            <person name="Ramamoorthy G."/>
            <person name="Schmitz R.J."/>
            <person name="Gryganskyi A."/>
            <person name="Culley D."/>
            <person name="Magnuson J."/>
            <person name="James T.Y."/>
            <person name="O'Malley M.A."/>
            <person name="Stajich J.E."/>
            <person name="Spatafora J.W."/>
            <person name="Visel A."/>
            <person name="Grigoriev I.V."/>
        </authorList>
    </citation>
    <scope>NUCLEOTIDE SEQUENCE [LARGE SCALE GENOMIC DNA]</scope>
    <source>
        <strain evidence="2 3">NRRL Y-17943</strain>
    </source>
</reference>
<dbReference type="AlphaFoldDB" id="A0A1Y1UFU9"/>
<name>A0A1Y1UFU9_9TREE</name>
<organism evidence="2 3">
    <name type="scientific">Kockovaella imperatae</name>
    <dbReference type="NCBI Taxonomy" id="4999"/>
    <lineage>
        <taxon>Eukaryota</taxon>
        <taxon>Fungi</taxon>
        <taxon>Dikarya</taxon>
        <taxon>Basidiomycota</taxon>
        <taxon>Agaricomycotina</taxon>
        <taxon>Tremellomycetes</taxon>
        <taxon>Tremellales</taxon>
        <taxon>Cuniculitremaceae</taxon>
        <taxon>Kockovaella</taxon>
    </lineage>
</organism>
<protein>
    <recommendedName>
        <fullName evidence="1">DUF6699 domain-containing protein</fullName>
    </recommendedName>
</protein>
<dbReference type="RefSeq" id="XP_021870961.1">
    <property type="nucleotide sequence ID" value="XM_022018324.1"/>
</dbReference>
<evidence type="ECO:0000313" key="3">
    <source>
        <dbReference type="Proteomes" id="UP000193218"/>
    </source>
</evidence>
<dbReference type="Proteomes" id="UP000193218">
    <property type="component" value="Unassembled WGS sequence"/>
</dbReference>
<accession>A0A1Y1UFU9</accession>
<dbReference type="EMBL" id="NBSH01000007">
    <property type="protein sequence ID" value="ORX36892.1"/>
    <property type="molecule type" value="Genomic_DNA"/>
</dbReference>
<dbReference type="OrthoDB" id="3333333at2759"/>
<evidence type="ECO:0000259" key="1">
    <source>
        <dbReference type="Pfam" id="PF20415"/>
    </source>
</evidence>
<gene>
    <name evidence="2" type="ORF">BD324DRAFT_651367</name>
</gene>
<dbReference type="Pfam" id="PF20415">
    <property type="entry name" value="DUF6699"/>
    <property type="match status" value="1"/>
</dbReference>
<dbReference type="GeneID" id="33560133"/>
<sequence>MPRKWEEVWETELAPVEKYIEIGPFKGGQNVGVTIPYIQAATLSLPLRIHPLLECMPWMPKITYPRYISWNVVEFPVTAMIKERFQPATSPKVEELHLLHDETGWSIRIANRLGVNVTDVLTGIFDFFASPLAVRVMEQQYFEKREYGFYDTFLGYRKSDALLNKTYFDGIRYDPDEAFKRLNYRATNVMVLSLNNC</sequence>
<dbReference type="InParanoid" id="A0A1Y1UFU9"/>